<evidence type="ECO:0000313" key="3">
    <source>
        <dbReference type="EMBL" id="AIJ26569.1"/>
    </source>
</evidence>
<evidence type="ECO:0000313" key="4">
    <source>
        <dbReference type="Proteomes" id="UP000062973"/>
    </source>
</evidence>
<dbReference type="InterPro" id="IPR006680">
    <property type="entry name" value="Amidohydro-rel"/>
</dbReference>
<keyword evidence="1" id="KW-0456">Lyase</keyword>
<dbReference type="KEGG" id="amq:AMETH_6477"/>
<name>A0A076MZB2_AMYME</name>
<evidence type="ECO:0000256" key="1">
    <source>
        <dbReference type="ARBA" id="ARBA00023239"/>
    </source>
</evidence>
<proteinExistence type="predicted"/>
<feature type="domain" description="Amidohydrolase-related" evidence="2">
    <location>
        <begin position="8"/>
        <end position="281"/>
    </location>
</feature>
<dbReference type="AlphaFoldDB" id="A0A076MZB2"/>
<sequence>MIDGYTVVDAHVHAPRLSTLKPAWLEWAERFSGPHDWRSAYDAEGNVVPARLDALFEAEGVDRALLFCEYSPRATGIQPIEDNLPLVAENPTRFRLVANVNPYLHHPVAAEVERQLDLGAVALKIHPVHGAFSPGDKELYAAYHVCAERGVPVIIHSGTSSFPGARASFGNPELMADVVEDFPSVQFVFAHGGRGWWYDVAAFLALARDNVWLDLSGLPPRKLPEYYARFDFTRLAGRFVFGTDWPGVPGAARNVRALLELGLPDAVVRDVLSGNAAKLYPGLGI</sequence>
<dbReference type="Pfam" id="PF04909">
    <property type="entry name" value="Amidohydro_2"/>
    <property type="match status" value="1"/>
</dbReference>
<dbReference type="PATRIC" id="fig|1068978.7.peg.6961"/>
<dbReference type="PANTHER" id="PTHR21240">
    <property type="entry name" value="2-AMINO-3-CARBOXYLMUCONATE-6-SEMIALDEHYDE DECARBOXYLASE"/>
    <property type="match status" value="1"/>
</dbReference>
<keyword evidence="4" id="KW-1185">Reference proteome</keyword>
<dbReference type="GO" id="GO:0016831">
    <property type="term" value="F:carboxy-lyase activity"/>
    <property type="evidence" value="ECO:0007669"/>
    <property type="project" value="InterPro"/>
</dbReference>
<protein>
    <submittedName>
        <fullName evidence="3">Amidohydrolase</fullName>
    </submittedName>
</protein>
<dbReference type="InterPro" id="IPR032465">
    <property type="entry name" value="ACMSD"/>
</dbReference>
<keyword evidence="3" id="KW-0378">Hydrolase</keyword>
<dbReference type="STRING" id="1068978.AMETH_6477"/>
<dbReference type="OrthoDB" id="1407586at2"/>
<dbReference type="SUPFAM" id="SSF51556">
    <property type="entry name" value="Metallo-dependent hydrolases"/>
    <property type="match status" value="1"/>
</dbReference>
<dbReference type="GO" id="GO:0016787">
    <property type="term" value="F:hydrolase activity"/>
    <property type="evidence" value="ECO:0007669"/>
    <property type="project" value="UniProtKB-KW"/>
</dbReference>
<dbReference type="InterPro" id="IPR032466">
    <property type="entry name" value="Metal_Hydrolase"/>
</dbReference>
<organism evidence="3 4">
    <name type="scientific">Amycolatopsis methanolica 239</name>
    <dbReference type="NCBI Taxonomy" id="1068978"/>
    <lineage>
        <taxon>Bacteria</taxon>
        <taxon>Bacillati</taxon>
        <taxon>Actinomycetota</taxon>
        <taxon>Actinomycetes</taxon>
        <taxon>Pseudonocardiales</taxon>
        <taxon>Pseudonocardiaceae</taxon>
        <taxon>Amycolatopsis</taxon>
        <taxon>Amycolatopsis methanolica group</taxon>
    </lineage>
</organism>
<dbReference type="RefSeq" id="WP_017985346.1">
    <property type="nucleotide sequence ID" value="NZ_AQUL01000001.1"/>
</dbReference>
<accession>A0A076MZB2</accession>
<reference evidence="3 4" key="1">
    <citation type="submission" date="2014-07" db="EMBL/GenBank/DDBJ databases">
        <title>Whole Genome Sequence of the Amycolatopsis methanolica 239.</title>
        <authorList>
            <person name="Tang B."/>
        </authorList>
    </citation>
    <scope>NUCLEOTIDE SEQUENCE [LARGE SCALE GENOMIC DNA]</scope>
    <source>
        <strain evidence="3 4">239</strain>
    </source>
</reference>
<dbReference type="eggNOG" id="COG2159">
    <property type="taxonomic scope" value="Bacteria"/>
</dbReference>
<gene>
    <name evidence="3" type="ORF">AMETH_6477</name>
</gene>
<dbReference type="Proteomes" id="UP000062973">
    <property type="component" value="Chromosome"/>
</dbReference>
<dbReference type="CDD" id="cd01292">
    <property type="entry name" value="metallo-dependent_hydrolases"/>
    <property type="match status" value="1"/>
</dbReference>
<dbReference type="Gene3D" id="3.20.20.140">
    <property type="entry name" value="Metal-dependent hydrolases"/>
    <property type="match status" value="1"/>
</dbReference>
<evidence type="ECO:0000259" key="2">
    <source>
        <dbReference type="Pfam" id="PF04909"/>
    </source>
</evidence>
<dbReference type="HOGENOM" id="CLU_044590_4_0_11"/>
<dbReference type="EMBL" id="CP009110">
    <property type="protein sequence ID" value="AIJ26569.1"/>
    <property type="molecule type" value="Genomic_DNA"/>
</dbReference>